<reference evidence="1" key="1">
    <citation type="submission" date="2020-03" db="EMBL/GenBank/DDBJ databases">
        <title>Draft Genome Sequence of Cylindrodendrum hubeiense.</title>
        <authorList>
            <person name="Buettner E."/>
            <person name="Kellner H."/>
        </authorList>
    </citation>
    <scope>NUCLEOTIDE SEQUENCE</scope>
    <source>
        <strain evidence="1">IHI 201604</strain>
    </source>
</reference>
<gene>
    <name evidence="1" type="ORF">G7Z17_g4152</name>
</gene>
<comment type="caution">
    <text evidence="1">The sequence shown here is derived from an EMBL/GenBank/DDBJ whole genome shotgun (WGS) entry which is preliminary data.</text>
</comment>
<sequence>MSANLAKALGKSIVESKNNPKTRDQIRMEAFSAAAKRIQMGDLPTLPNYPIVIGDGTAIASPQHLQEIIGKPFMPEGIQTTTDSLVENGGWAYSFIRRSEKVLTQSAVDKAINRI</sequence>
<name>A0A9P5H9D9_9HYPO</name>
<accession>A0A9P5H9D9</accession>
<dbReference type="EMBL" id="JAANBB010000057">
    <property type="protein sequence ID" value="KAF7552686.1"/>
    <property type="molecule type" value="Genomic_DNA"/>
</dbReference>
<evidence type="ECO:0000313" key="2">
    <source>
        <dbReference type="Proteomes" id="UP000722485"/>
    </source>
</evidence>
<dbReference type="AlphaFoldDB" id="A0A9P5H9D9"/>
<dbReference type="Proteomes" id="UP000722485">
    <property type="component" value="Unassembled WGS sequence"/>
</dbReference>
<dbReference type="OrthoDB" id="5153314at2759"/>
<proteinExistence type="predicted"/>
<evidence type="ECO:0000313" key="1">
    <source>
        <dbReference type="EMBL" id="KAF7552686.1"/>
    </source>
</evidence>
<keyword evidence="2" id="KW-1185">Reference proteome</keyword>
<organism evidence="1 2">
    <name type="scientific">Cylindrodendrum hubeiense</name>
    <dbReference type="NCBI Taxonomy" id="595255"/>
    <lineage>
        <taxon>Eukaryota</taxon>
        <taxon>Fungi</taxon>
        <taxon>Dikarya</taxon>
        <taxon>Ascomycota</taxon>
        <taxon>Pezizomycotina</taxon>
        <taxon>Sordariomycetes</taxon>
        <taxon>Hypocreomycetidae</taxon>
        <taxon>Hypocreales</taxon>
        <taxon>Nectriaceae</taxon>
        <taxon>Cylindrodendrum</taxon>
    </lineage>
</organism>
<protein>
    <submittedName>
        <fullName evidence="1">Uncharacterized protein</fullName>
    </submittedName>
</protein>